<dbReference type="EMBL" id="UOFI01000066">
    <property type="protein sequence ID" value="VAW65258.1"/>
    <property type="molecule type" value="Genomic_DNA"/>
</dbReference>
<proteinExistence type="predicted"/>
<dbReference type="AlphaFoldDB" id="A0A3B0XAJ2"/>
<name>A0A3B0XAJ2_9ZZZZ</name>
<gene>
    <name evidence="1" type="ORF">MNBD_GAMMA09-148</name>
</gene>
<evidence type="ECO:0000313" key="1">
    <source>
        <dbReference type="EMBL" id="VAW65258.1"/>
    </source>
</evidence>
<reference evidence="1" key="1">
    <citation type="submission" date="2018-06" db="EMBL/GenBank/DDBJ databases">
        <authorList>
            <person name="Zhirakovskaya E."/>
        </authorList>
    </citation>
    <scope>NUCLEOTIDE SEQUENCE</scope>
</reference>
<accession>A0A3B0XAJ2</accession>
<protein>
    <submittedName>
        <fullName evidence="1">Uncharacterized protein</fullName>
    </submittedName>
</protein>
<sequence>MKIARLISLFLCLNILFSNMAWAMDECSLTAEFSTQFSGQLDSENNTDSADTNCNTLCAGWTHLNYIIYTVSVVTITKTHRDIASRSFLYHFIQKKPPTEPPKV</sequence>
<organism evidence="1">
    <name type="scientific">hydrothermal vent metagenome</name>
    <dbReference type="NCBI Taxonomy" id="652676"/>
    <lineage>
        <taxon>unclassified sequences</taxon>
        <taxon>metagenomes</taxon>
        <taxon>ecological metagenomes</taxon>
    </lineage>
</organism>